<feature type="non-terminal residue" evidence="1">
    <location>
        <position position="182"/>
    </location>
</feature>
<comment type="caution">
    <text evidence="1">The sequence shown here is derived from an EMBL/GenBank/DDBJ whole genome shotgun (WGS) entry which is preliminary data.</text>
</comment>
<proteinExistence type="predicted"/>
<reference evidence="1" key="1">
    <citation type="submission" date="2021-02" db="EMBL/GenBank/DDBJ databases">
        <authorList>
            <consortium name="DOE Joint Genome Institute"/>
            <person name="Ahrendt S."/>
            <person name="Looney B.P."/>
            <person name="Miyauchi S."/>
            <person name="Morin E."/>
            <person name="Drula E."/>
            <person name="Courty P.E."/>
            <person name="Chicoki N."/>
            <person name="Fauchery L."/>
            <person name="Kohler A."/>
            <person name="Kuo A."/>
            <person name="Labutti K."/>
            <person name="Pangilinan J."/>
            <person name="Lipzen A."/>
            <person name="Riley R."/>
            <person name="Andreopoulos W."/>
            <person name="He G."/>
            <person name="Johnson J."/>
            <person name="Barry K.W."/>
            <person name="Grigoriev I.V."/>
            <person name="Nagy L."/>
            <person name="Hibbett D."/>
            <person name="Henrissat B."/>
            <person name="Matheny P.B."/>
            <person name="Labbe J."/>
            <person name="Martin F."/>
        </authorList>
    </citation>
    <scope>NUCLEOTIDE SEQUENCE</scope>
    <source>
        <strain evidence="1">EC-137</strain>
    </source>
</reference>
<reference evidence="1" key="2">
    <citation type="journal article" date="2022" name="New Phytol.">
        <title>Evolutionary transition to the ectomycorrhizal habit in the genomes of a hyperdiverse lineage of mushroom-forming fungi.</title>
        <authorList>
            <person name="Looney B."/>
            <person name="Miyauchi S."/>
            <person name="Morin E."/>
            <person name="Drula E."/>
            <person name="Courty P.E."/>
            <person name="Kohler A."/>
            <person name="Kuo A."/>
            <person name="LaButti K."/>
            <person name="Pangilinan J."/>
            <person name="Lipzen A."/>
            <person name="Riley R."/>
            <person name="Andreopoulos W."/>
            <person name="He G."/>
            <person name="Johnson J."/>
            <person name="Nolan M."/>
            <person name="Tritt A."/>
            <person name="Barry K.W."/>
            <person name="Grigoriev I.V."/>
            <person name="Nagy L.G."/>
            <person name="Hibbett D."/>
            <person name="Henrissat B."/>
            <person name="Matheny P.B."/>
            <person name="Labbe J."/>
            <person name="Martin F.M."/>
        </authorList>
    </citation>
    <scope>NUCLEOTIDE SEQUENCE</scope>
    <source>
        <strain evidence="1">EC-137</strain>
    </source>
</reference>
<keyword evidence="2" id="KW-1185">Reference proteome</keyword>
<gene>
    <name evidence="1" type="ORF">K488DRAFT_10909</name>
</gene>
<evidence type="ECO:0000313" key="1">
    <source>
        <dbReference type="EMBL" id="KAI0029821.1"/>
    </source>
</evidence>
<dbReference type="Proteomes" id="UP000814128">
    <property type="component" value="Unassembled WGS sequence"/>
</dbReference>
<sequence>YSPAQQARTIATLQDNMSKLRARDVYTLREMGIMHTQDDDASEEVAAALIRCHWQMAQLLRFSTPSRIAEAETHIRAVLTAYDQQNPGTVDAEPALYLAVILARIPEHEDEALALYRAASASRYIGAGTRVWAQAAIARMLRRTGRQTEAQEAETAVLNWFKSHPAAMHPQAFRALVLDEDD</sequence>
<protein>
    <submittedName>
        <fullName evidence="1">Uncharacterized protein</fullName>
    </submittedName>
</protein>
<name>A0ACB8QDZ3_9AGAM</name>
<evidence type="ECO:0000313" key="2">
    <source>
        <dbReference type="Proteomes" id="UP000814128"/>
    </source>
</evidence>
<dbReference type="EMBL" id="MU273654">
    <property type="protein sequence ID" value="KAI0029821.1"/>
    <property type="molecule type" value="Genomic_DNA"/>
</dbReference>
<feature type="non-terminal residue" evidence="1">
    <location>
        <position position="1"/>
    </location>
</feature>
<accession>A0ACB8QDZ3</accession>
<organism evidence="1 2">
    <name type="scientific">Vararia minispora EC-137</name>
    <dbReference type="NCBI Taxonomy" id="1314806"/>
    <lineage>
        <taxon>Eukaryota</taxon>
        <taxon>Fungi</taxon>
        <taxon>Dikarya</taxon>
        <taxon>Basidiomycota</taxon>
        <taxon>Agaricomycotina</taxon>
        <taxon>Agaricomycetes</taxon>
        <taxon>Russulales</taxon>
        <taxon>Lachnocladiaceae</taxon>
        <taxon>Vararia</taxon>
    </lineage>
</organism>